<comment type="caution">
    <text evidence="2">The sequence shown here is derived from an EMBL/GenBank/DDBJ whole genome shotgun (WGS) entry which is preliminary data.</text>
</comment>
<reference evidence="2 3" key="1">
    <citation type="submission" date="2020-01" db="EMBL/GenBank/DDBJ databases">
        <title>Insect and environment-associated Actinomycetes.</title>
        <authorList>
            <person name="Currrie C."/>
            <person name="Chevrette M."/>
            <person name="Carlson C."/>
            <person name="Stubbendieck R."/>
            <person name="Wendt-Pienkowski E."/>
        </authorList>
    </citation>
    <scope>NUCLEOTIDE SEQUENCE [LARGE SCALE GENOMIC DNA]</scope>
    <source>
        <strain evidence="2 3">SID11342</strain>
    </source>
</reference>
<feature type="non-terminal residue" evidence="2">
    <location>
        <position position="100"/>
    </location>
</feature>
<dbReference type="Proteomes" id="UP000471293">
    <property type="component" value="Unassembled WGS sequence"/>
</dbReference>
<protein>
    <submittedName>
        <fullName evidence="2">Uncharacterized protein</fullName>
    </submittedName>
</protein>
<organism evidence="2 3">
    <name type="scientific">Streptomyces halstedii</name>
    <dbReference type="NCBI Taxonomy" id="1944"/>
    <lineage>
        <taxon>Bacteria</taxon>
        <taxon>Bacillati</taxon>
        <taxon>Actinomycetota</taxon>
        <taxon>Actinomycetes</taxon>
        <taxon>Kitasatosporales</taxon>
        <taxon>Streptomycetaceae</taxon>
        <taxon>Streptomyces</taxon>
    </lineage>
</organism>
<sequence length="100" mass="9900">MSTEHSEKDVTRSRRRSPLAVVSVAAVLLVGGGTAYWASAAAQGRDAPASGDTAPRPPALNLAADGSTDPGPGIAPGEPDPRGGAVVYRAAGQLPDGPGE</sequence>
<feature type="region of interest" description="Disordered" evidence="1">
    <location>
        <begin position="41"/>
        <end position="85"/>
    </location>
</feature>
<dbReference type="EMBL" id="JAAGLQ010000285">
    <property type="protein sequence ID" value="NEA16697.1"/>
    <property type="molecule type" value="Genomic_DNA"/>
</dbReference>
<name>A0A6N9TZ68_STRHA</name>
<dbReference type="AlphaFoldDB" id="A0A6N9TZ68"/>
<evidence type="ECO:0000313" key="3">
    <source>
        <dbReference type="Proteomes" id="UP000471293"/>
    </source>
</evidence>
<accession>A0A6N9TZ68</accession>
<evidence type="ECO:0000256" key="1">
    <source>
        <dbReference type="SAM" id="MobiDB-lite"/>
    </source>
</evidence>
<proteinExistence type="predicted"/>
<gene>
    <name evidence="2" type="ORF">G3I29_14415</name>
</gene>
<evidence type="ECO:0000313" key="2">
    <source>
        <dbReference type="EMBL" id="NEA16697.1"/>
    </source>
</evidence>